<dbReference type="RefSeq" id="WP_135326401.1">
    <property type="nucleotide sequence ID" value="NZ_SRJC01000001.1"/>
</dbReference>
<feature type="transmembrane region" description="Helical" evidence="1">
    <location>
        <begin position="19"/>
        <end position="37"/>
    </location>
</feature>
<keyword evidence="1" id="KW-1133">Transmembrane helix</keyword>
<proteinExistence type="predicted"/>
<dbReference type="EMBL" id="SRJC01000001">
    <property type="protein sequence ID" value="TGB03682.1"/>
    <property type="molecule type" value="Genomic_DNA"/>
</dbReference>
<organism evidence="2 3">
    <name type="scientific">Halobacillus salinus</name>
    <dbReference type="NCBI Taxonomy" id="192814"/>
    <lineage>
        <taxon>Bacteria</taxon>
        <taxon>Bacillati</taxon>
        <taxon>Bacillota</taxon>
        <taxon>Bacilli</taxon>
        <taxon>Bacillales</taxon>
        <taxon>Bacillaceae</taxon>
        <taxon>Halobacillus</taxon>
    </lineage>
</organism>
<protein>
    <submittedName>
        <fullName evidence="2">Uncharacterized protein</fullName>
    </submittedName>
</protein>
<evidence type="ECO:0000313" key="3">
    <source>
        <dbReference type="Proteomes" id="UP000297982"/>
    </source>
</evidence>
<dbReference type="Proteomes" id="UP000297982">
    <property type="component" value="Unassembled WGS sequence"/>
</dbReference>
<evidence type="ECO:0000313" key="2">
    <source>
        <dbReference type="EMBL" id="TGB03682.1"/>
    </source>
</evidence>
<name>A0A4Z0GZM9_9BACI</name>
<keyword evidence="1" id="KW-0812">Transmembrane</keyword>
<gene>
    <name evidence="2" type="ORF">E4663_01370</name>
</gene>
<dbReference type="STRING" id="192814.GCA_900166575_00563"/>
<reference evidence="2 3" key="1">
    <citation type="journal article" date="2003" name="Int. J. Syst. Evol. Microbiol.">
        <title>Halobacillus salinus sp. nov., isolated from a salt lake on the coast of the East Sea in Korea.</title>
        <authorList>
            <person name="Yoon J.H."/>
            <person name="Kang K.H."/>
            <person name="Park Y.H."/>
        </authorList>
    </citation>
    <scope>NUCLEOTIDE SEQUENCE [LARGE SCALE GENOMIC DNA]</scope>
    <source>
        <strain evidence="2 3">HSL-3</strain>
    </source>
</reference>
<sequence length="62" mass="6595">MIAPAITLLPNEPPPNITVGQYIMAGGGALGLVAMAISKAWEKKRNESEGCLTWMLRKKGGI</sequence>
<dbReference type="AlphaFoldDB" id="A0A4Z0GZM9"/>
<accession>A0A4Z0GZM9</accession>
<evidence type="ECO:0000256" key="1">
    <source>
        <dbReference type="SAM" id="Phobius"/>
    </source>
</evidence>
<comment type="caution">
    <text evidence="2">The sequence shown here is derived from an EMBL/GenBank/DDBJ whole genome shotgun (WGS) entry which is preliminary data.</text>
</comment>
<keyword evidence="1" id="KW-0472">Membrane</keyword>
<keyword evidence="3" id="KW-1185">Reference proteome</keyword>